<keyword evidence="2" id="KW-1185">Reference proteome</keyword>
<dbReference type="Gramene" id="TRITD7Av1G270680.2">
    <property type="protein sequence ID" value="TRITD7Av1G270680.2"/>
    <property type="gene ID" value="TRITD7Av1G270680"/>
</dbReference>
<evidence type="ECO:0000313" key="2">
    <source>
        <dbReference type="Proteomes" id="UP000324705"/>
    </source>
</evidence>
<dbReference type="PANTHER" id="PTHR32278:SF140">
    <property type="entry name" value="F-BOX DOMAIN-CONTAINING PROTEIN"/>
    <property type="match status" value="1"/>
</dbReference>
<dbReference type="CDD" id="cd22162">
    <property type="entry name" value="F-box_AtSKIP3-like"/>
    <property type="match status" value="1"/>
</dbReference>
<evidence type="ECO:0000313" key="1">
    <source>
        <dbReference type="EMBL" id="VAI81337.1"/>
    </source>
</evidence>
<accession>A0A9R0ZR72</accession>
<sequence>MEMETGICDLPADCLALVASLTSPGDACRLAATASALRAAADSDEVWGSFLPADWADVLARCSTAGRREGETKKELFSRLCGSPVLLDGGKKSFSLDRRSGGKKYMIPAKALCYGWSGYPYGGLAWSHCHPHSRFREVAVLSHLCWLDVYGILNTKNLPGVGRGYAAYLVYRVHWLPAPNTAQKQSEGATASSAAAICNHECNHLVPHNYSRSPLWNWDWDLDGSSPSSTLVAMTEKNQSRKRRLKPDGVCVRNDGRWVEQEIKMELDEQCVEGKESNISVEFRGLTGSHGCQIIIEGIECFDNKDPEQSPHCII</sequence>
<dbReference type="PANTHER" id="PTHR32278">
    <property type="entry name" value="F-BOX DOMAIN-CONTAINING PROTEIN"/>
    <property type="match status" value="1"/>
</dbReference>
<protein>
    <recommendedName>
        <fullName evidence="3">F-box domain-containing protein</fullName>
    </recommendedName>
</protein>
<dbReference type="EMBL" id="LT934123">
    <property type="protein sequence ID" value="VAI81337.1"/>
    <property type="molecule type" value="Genomic_DNA"/>
</dbReference>
<dbReference type="Proteomes" id="UP000324705">
    <property type="component" value="Chromosome 7A"/>
</dbReference>
<proteinExistence type="predicted"/>
<dbReference type="InterPro" id="IPR025886">
    <property type="entry name" value="PP2-like"/>
</dbReference>
<dbReference type="Pfam" id="PF14299">
    <property type="entry name" value="PP2"/>
    <property type="match status" value="1"/>
</dbReference>
<reference evidence="1 2" key="1">
    <citation type="submission" date="2017-09" db="EMBL/GenBank/DDBJ databases">
        <authorList>
            <consortium name="International Durum Wheat Genome Sequencing Consortium (IDWGSC)"/>
            <person name="Milanesi L."/>
        </authorList>
    </citation>
    <scope>NUCLEOTIDE SEQUENCE [LARGE SCALE GENOMIC DNA]</scope>
    <source>
        <strain evidence="2">cv. Svevo</strain>
    </source>
</reference>
<dbReference type="AlphaFoldDB" id="A0A9R0ZR72"/>
<name>A0A9R0ZR72_TRITD</name>
<dbReference type="InterPro" id="IPR036047">
    <property type="entry name" value="F-box-like_dom_sf"/>
</dbReference>
<dbReference type="SUPFAM" id="SSF81383">
    <property type="entry name" value="F-box domain"/>
    <property type="match status" value="1"/>
</dbReference>
<organism evidence="1 2">
    <name type="scientific">Triticum turgidum subsp. durum</name>
    <name type="common">Durum wheat</name>
    <name type="synonym">Triticum durum</name>
    <dbReference type="NCBI Taxonomy" id="4567"/>
    <lineage>
        <taxon>Eukaryota</taxon>
        <taxon>Viridiplantae</taxon>
        <taxon>Streptophyta</taxon>
        <taxon>Embryophyta</taxon>
        <taxon>Tracheophyta</taxon>
        <taxon>Spermatophyta</taxon>
        <taxon>Magnoliopsida</taxon>
        <taxon>Liliopsida</taxon>
        <taxon>Poales</taxon>
        <taxon>Poaceae</taxon>
        <taxon>BOP clade</taxon>
        <taxon>Pooideae</taxon>
        <taxon>Triticodae</taxon>
        <taxon>Triticeae</taxon>
        <taxon>Triticinae</taxon>
        <taxon>Triticum</taxon>
    </lineage>
</organism>
<gene>
    <name evidence="1" type="ORF">TRITD_7Av1G270680</name>
</gene>
<evidence type="ECO:0008006" key="3">
    <source>
        <dbReference type="Google" id="ProtNLM"/>
    </source>
</evidence>